<dbReference type="PANTHER" id="PTHR34351:SF2">
    <property type="entry name" value="DUF58 DOMAIN-CONTAINING PROTEIN"/>
    <property type="match status" value="1"/>
</dbReference>
<evidence type="ECO:0000256" key="1">
    <source>
        <dbReference type="SAM" id="Phobius"/>
    </source>
</evidence>
<name>A0A9E7PNK2_9EURY</name>
<evidence type="ECO:0000313" key="3">
    <source>
        <dbReference type="EMBL" id="UUX92186.1"/>
    </source>
</evidence>
<gene>
    <name evidence="3" type="ORF">L6E24_12635</name>
</gene>
<dbReference type="PANTHER" id="PTHR34351">
    <property type="entry name" value="SLR1927 PROTEIN-RELATED"/>
    <property type="match status" value="1"/>
</dbReference>
<keyword evidence="1" id="KW-0472">Membrane</keyword>
<reference evidence="3" key="1">
    <citation type="submission" date="2022-04" db="EMBL/GenBank/DDBJ databases">
        <title>Complete genome of Methanoplanus endosymbiosus DSM 3599.</title>
        <authorList>
            <person name="Chen S.-C."/>
            <person name="You Y.-T."/>
            <person name="Zhou Y.-Z."/>
            <person name="Lai M.-C."/>
        </authorList>
    </citation>
    <scope>NUCLEOTIDE SEQUENCE</scope>
    <source>
        <strain evidence="3">DSM 3599</strain>
    </source>
</reference>
<sequence>MRIKNPGLTVILSAVILAAAGVFFRDFNYTIAGFFISGILLLNYHYILLNLKRAALAAEINRSLDKKFVRRGEVVEISASVTVPGDYPFDITAEDVIPAGTEMFTGSNTCEIKGSGSVRYNVTCLAHGSISPAGIRLNLGGFFFSAGILIPEGGRDDITVFPSLKFSDAKSRLFGGKEVDRILPIKGSGIRDFREYTYTDDMRSIDWKVSAKQGKLFIREYTGIEGEGDMFIVDLPDVEEYGRDIEPLKGVVGSVISSGDYRDKVLVRISGCNLVGIRRIRSGAVPVKNILNDIGPSVRDVHMYRYRTGNIRGDLTDRYSEVKSAFSGYERAYSFEEEIFAIFEKNNPGGIKIMTGGTGDLSHIGVIAKAASKRGIKTHCCIPKDVGFEENLRNLRQFKFDILEAL</sequence>
<protein>
    <submittedName>
        <fullName evidence="3">DUF58 domain-containing protein</fullName>
    </submittedName>
</protein>
<keyword evidence="4" id="KW-1185">Reference proteome</keyword>
<keyword evidence="1" id="KW-0812">Transmembrane</keyword>
<dbReference type="Proteomes" id="UP001060368">
    <property type="component" value="Chromosome"/>
</dbReference>
<dbReference type="EMBL" id="CP096115">
    <property type="protein sequence ID" value="UUX92186.1"/>
    <property type="molecule type" value="Genomic_DNA"/>
</dbReference>
<evidence type="ECO:0000259" key="2">
    <source>
        <dbReference type="Pfam" id="PF01882"/>
    </source>
</evidence>
<dbReference type="RefSeq" id="WP_257742337.1">
    <property type="nucleotide sequence ID" value="NZ_CP096115.1"/>
</dbReference>
<dbReference type="InterPro" id="IPR002881">
    <property type="entry name" value="DUF58"/>
</dbReference>
<feature type="domain" description="DUF58" evidence="2">
    <location>
        <begin position="192"/>
        <end position="243"/>
    </location>
</feature>
<accession>A0A9E7PNK2</accession>
<organism evidence="3 4">
    <name type="scientific">Methanoplanus endosymbiosus</name>
    <dbReference type="NCBI Taxonomy" id="33865"/>
    <lineage>
        <taxon>Archaea</taxon>
        <taxon>Methanobacteriati</taxon>
        <taxon>Methanobacteriota</taxon>
        <taxon>Stenosarchaea group</taxon>
        <taxon>Methanomicrobia</taxon>
        <taxon>Methanomicrobiales</taxon>
        <taxon>Methanomicrobiaceae</taxon>
        <taxon>Methanoplanus</taxon>
    </lineage>
</organism>
<keyword evidence="1" id="KW-1133">Transmembrane helix</keyword>
<dbReference type="AlphaFoldDB" id="A0A9E7PNK2"/>
<proteinExistence type="predicted"/>
<dbReference type="KEGG" id="mend:L6E24_12635"/>
<evidence type="ECO:0000313" key="4">
    <source>
        <dbReference type="Proteomes" id="UP001060368"/>
    </source>
</evidence>
<dbReference type="GeneID" id="74308563"/>
<feature type="transmembrane region" description="Helical" evidence="1">
    <location>
        <begin position="30"/>
        <end position="49"/>
    </location>
</feature>
<dbReference type="Pfam" id="PF01882">
    <property type="entry name" value="DUF58"/>
    <property type="match status" value="1"/>
</dbReference>
<feature type="transmembrane region" description="Helical" evidence="1">
    <location>
        <begin position="7"/>
        <end position="24"/>
    </location>
</feature>